<keyword evidence="1" id="KW-1133">Transmembrane helix</keyword>
<name>A0A0L8H729_OCTBM</name>
<proteinExistence type="predicted"/>
<accession>A0A0L8H729</accession>
<dbReference type="EMBL" id="KQ419009">
    <property type="protein sequence ID" value="KOF84899.1"/>
    <property type="molecule type" value="Genomic_DNA"/>
</dbReference>
<keyword evidence="1" id="KW-0812">Transmembrane</keyword>
<organism evidence="2">
    <name type="scientific">Octopus bimaculoides</name>
    <name type="common">California two-spotted octopus</name>
    <dbReference type="NCBI Taxonomy" id="37653"/>
    <lineage>
        <taxon>Eukaryota</taxon>
        <taxon>Metazoa</taxon>
        <taxon>Spiralia</taxon>
        <taxon>Lophotrochozoa</taxon>
        <taxon>Mollusca</taxon>
        <taxon>Cephalopoda</taxon>
        <taxon>Coleoidea</taxon>
        <taxon>Octopodiformes</taxon>
        <taxon>Octopoda</taxon>
        <taxon>Incirrata</taxon>
        <taxon>Octopodidae</taxon>
        <taxon>Octopus</taxon>
    </lineage>
</organism>
<sequence length="52" mass="6040">MNCNFMQLSISPTPPPIFCFSSLNQNFLNFVLCTFIFISSFFYNFLLPASKF</sequence>
<gene>
    <name evidence="2" type="ORF">OCBIM_22021139mg</name>
</gene>
<reference evidence="2" key="1">
    <citation type="submission" date="2015-07" db="EMBL/GenBank/DDBJ databases">
        <title>MeaNS - Measles Nucleotide Surveillance Program.</title>
        <authorList>
            <person name="Tran T."/>
            <person name="Druce J."/>
        </authorList>
    </citation>
    <scope>NUCLEOTIDE SEQUENCE</scope>
    <source>
        <strain evidence="2">UCB-OBI-ISO-001</strain>
        <tissue evidence="2">Gonad</tissue>
    </source>
</reference>
<dbReference type="AlphaFoldDB" id="A0A0L8H729"/>
<protein>
    <submittedName>
        <fullName evidence="2">Uncharacterized protein</fullName>
    </submittedName>
</protein>
<evidence type="ECO:0000256" key="1">
    <source>
        <dbReference type="SAM" id="Phobius"/>
    </source>
</evidence>
<feature type="transmembrane region" description="Helical" evidence="1">
    <location>
        <begin position="27"/>
        <end position="47"/>
    </location>
</feature>
<evidence type="ECO:0000313" key="2">
    <source>
        <dbReference type="EMBL" id="KOF84899.1"/>
    </source>
</evidence>
<keyword evidence="1" id="KW-0472">Membrane</keyword>